<dbReference type="EMBL" id="JANAVB010028397">
    <property type="protein sequence ID" value="KAJ6816127.1"/>
    <property type="molecule type" value="Genomic_DNA"/>
</dbReference>
<evidence type="ECO:0000313" key="1">
    <source>
        <dbReference type="EMBL" id="KAJ6816127.1"/>
    </source>
</evidence>
<name>A0AAX6FI94_IRIPA</name>
<dbReference type="Proteomes" id="UP001140949">
    <property type="component" value="Unassembled WGS sequence"/>
</dbReference>
<organism evidence="1 2">
    <name type="scientific">Iris pallida</name>
    <name type="common">Sweet iris</name>
    <dbReference type="NCBI Taxonomy" id="29817"/>
    <lineage>
        <taxon>Eukaryota</taxon>
        <taxon>Viridiplantae</taxon>
        <taxon>Streptophyta</taxon>
        <taxon>Embryophyta</taxon>
        <taxon>Tracheophyta</taxon>
        <taxon>Spermatophyta</taxon>
        <taxon>Magnoliopsida</taxon>
        <taxon>Liliopsida</taxon>
        <taxon>Asparagales</taxon>
        <taxon>Iridaceae</taxon>
        <taxon>Iridoideae</taxon>
        <taxon>Irideae</taxon>
        <taxon>Iris</taxon>
    </lineage>
</organism>
<keyword evidence="2" id="KW-1185">Reference proteome</keyword>
<reference evidence="1" key="2">
    <citation type="submission" date="2023-04" db="EMBL/GenBank/DDBJ databases">
        <authorList>
            <person name="Bruccoleri R.E."/>
            <person name="Oakeley E.J."/>
            <person name="Faust A.-M."/>
            <person name="Dessus-Babus S."/>
            <person name="Altorfer M."/>
            <person name="Burckhardt D."/>
            <person name="Oertli M."/>
            <person name="Naumann U."/>
            <person name="Petersen F."/>
            <person name="Wong J."/>
        </authorList>
    </citation>
    <scope>NUCLEOTIDE SEQUENCE</scope>
    <source>
        <strain evidence="1">GSM-AAB239-AS_SAM_17_03QT</strain>
        <tissue evidence="1">Leaf</tissue>
    </source>
</reference>
<protein>
    <submittedName>
        <fullName evidence="1">Uncharacterized protein</fullName>
    </submittedName>
</protein>
<proteinExistence type="predicted"/>
<evidence type="ECO:0000313" key="2">
    <source>
        <dbReference type="Proteomes" id="UP001140949"/>
    </source>
</evidence>
<sequence>MISLASQNSIIFPKTFPNPNPNFLGVAATAKVLNSGN</sequence>
<comment type="caution">
    <text evidence="1">The sequence shown here is derived from an EMBL/GenBank/DDBJ whole genome shotgun (WGS) entry which is preliminary data.</text>
</comment>
<accession>A0AAX6FI94</accession>
<reference evidence="1" key="1">
    <citation type="journal article" date="2023" name="GigaByte">
        <title>Genome assembly of the bearded iris, Iris pallida Lam.</title>
        <authorList>
            <person name="Bruccoleri R.E."/>
            <person name="Oakeley E.J."/>
            <person name="Faust A.M.E."/>
            <person name="Altorfer M."/>
            <person name="Dessus-Babus S."/>
            <person name="Burckhardt D."/>
            <person name="Oertli M."/>
            <person name="Naumann U."/>
            <person name="Petersen F."/>
            <person name="Wong J."/>
        </authorList>
    </citation>
    <scope>NUCLEOTIDE SEQUENCE</scope>
    <source>
        <strain evidence="1">GSM-AAB239-AS_SAM_17_03QT</strain>
    </source>
</reference>
<dbReference type="AlphaFoldDB" id="A0AAX6FI94"/>
<gene>
    <name evidence="1" type="ORF">M6B38_417285</name>
</gene>